<evidence type="ECO:0000313" key="1">
    <source>
        <dbReference type="EMBL" id="SGY87527.1"/>
    </source>
</evidence>
<dbReference type="AlphaFoldDB" id="A0A1L0ARK3"/>
<proteinExistence type="predicted"/>
<dbReference type="Proteomes" id="UP000183794">
    <property type="component" value="Unassembled WGS sequence"/>
</dbReference>
<reference evidence="1 3" key="1">
    <citation type="submission" date="2016-11" db="EMBL/GenBank/DDBJ databases">
        <authorList>
            <person name="Klemetsen T."/>
        </authorList>
    </citation>
    <scope>NUCLEOTIDE SEQUENCE [LARGE SCALE GENOMIC DNA]</scope>
    <source>
        <strain evidence="1">MT 2528</strain>
    </source>
</reference>
<dbReference type="Proteomes" id="UP000182660">
    <property type="component" value="Unassembled WGS sequence"/>
</dbReference>
<evidence type="ECO:0000313" key="2">
    <source>
        <dbReference type="EMBL" id="SGY93309.1"/>
    </source>
</evidence>
<gene>
    <name evidence="1" type="ORF">MT2528_1295</name>
    <name evidence="2" type="ORF">NVI5450_1465</name>
</gene>
<evidence type="ECO:0000313" key="4">
    <source>
        <dbReference type="Proteomes" id="UP000183794"/>
    </source>
</evidence>
<organism evidence="2 4">
    <name type="scientific">Moritella viscosa</name>
    <dbReference type="NCBI Taxonomy" id="80854"/>
    <lineage>
        <taxon>Bacteria</taxon>
        <taxon>Pseudomonadati</taxon>
        <taxon>Pseudomonadota</taxon>
        <taxon>Gammaproteobacteria</taxon>
        <taxon>Alteromonadales</taxon>
        <taxon>Moritellaceae</taxon>
        <taxon>Moritella</taxon>
    </lineage>
</organism>
<name>A0A1L0ARK3_9GAMM</name>
<sequence>MVYDLVSTPYAIPKAMLRINNNLPISKMIILGTSYEGL</sequence>
<reference evidence="2 4" key="2">
    <citation type="submission" date="2016-11" db="EMBL/GenBank/DDBJ databases">
        <authorList>
            <person name="Jaros S."/>
            <person name="Januszkiewicz K."/>
            <person name="Wedrychowicz H."/>
        </authorList>
    </citation>
    <scope>NUCLEOTIDE SEQUENCE [LARGE SCALE GENOMIC DNA]</scope>
    <source>
        <strain evidence="2">NVI 5450</strain>
    </source>
</reference>
<evidence type="ECO:0000313" key="3">
    <source>
        <dbReference type="Proteomes" id="UP000182660"/>
    </source>
</evidence>
<keyword evidence="3" id="KW-1185">Reference proteome</keyword>
<dbReference type="EMBL" id="FPLJ01000035">
    <property type="protein sequence ID" value="SGY87527.1"/>
    <property type="molecule type" value="Genomic_DNA"/>
</dbReference>
<dbReference type="EMBL" id="FPLD01000045">
    <property type="protein sequence ID" value="SGY93309.1"/>
    <property type="molecule type" value="Genomic_DNA"/>
</dbReference>
<accession>A0A1L0ARK3</accession>
<protein>
    <submittedName>
        <fullName evidence="2">Uncharacterized protein</fullName>
    </submittedName>
</protein>